<comment type="similarity">
    <text evidence="2">Belongs to the CPA3 antiporters (TC 2.A.63) subunit E family.</text>
</comment>
<evidence type="ECO:0000256" key="2">
    <source>
        <dbReference type="ARBA" id="ARBA00006228"/>
    </source>
</evidence>
<dbReference type="PATRIC" id="fig|740709.3.peg.1479"/>
<keyword evidence="6 7" id="KW-0472">Membrane</keyword>
<evidence type="ECO:0000256" key="7">
    <source>
        <dbReference type="SAM" id="Phobius"/>
    </source>
</evidence>
<dbReference type="STRING" id="740709.A10D4_07275"/>
<feature type="transmembrane region" description="Helical" evidence="7">
    <location>
        <begin position="33"/>
        <end position="50"/>
    </location>
</feature>
<comment type="caution">
    <text evidence="8">The sequence shown here is derived from an EMBL/GenBank/DDBJ whole genome shotgun (WGS) entry which is preliminary data.</text>
</comment>
<dbReference type="PIRSF" id="PIRSF019239">
    <property type="entry name" value="MrpE"/>
    <property type="match status" value="1"/>
</dbReference>
<name>K2L1D8_9GAMM</name>
<protein>
    <submittedName>
        <fullName evidence="8">Multisubunit Na+/H+ antiporter, MnhE subunit</fullName>
    </submittedName>
</protein>
<dbReference type="RefSeq" id="WP_008488658.1">
    <property type="nucleotide sequence ID" value="NZ_AMRG01000008.1"/>
</dbReference>
<sequence length="168" mass="18804">MVISRQFGKLFPAPVLSLILLVIWALLFNSLDAGVLVLGAVFALLVPILLQPAKTDHPTIKKPFKAFLYVLQLFYDIVIANFKISVVIIGYRHRIKPALIEFPLTLKDELPVTILASTISLTPGTISAEITRGRKALLIHSLNVKDPEAMIKEIRERYEVKLQEIFGC</sequence>
<reference evidence="8 9" key="1">
    <citation type="journal article" date="2012" name="J. Bacteriol.">
        <title>Genome Sequence of Idiomarina xiamenensis Type Strain 10-D-4.</title>
        <authorList>
            <person name="Lai Q."/>
            <person name="Wang L."/>
            <person name="Wang W."/>
            <person name="Shao Z."/>
        </authorList>
    </citation>
    <scope>NUCLEOTIDE SEQUENCE [LARGE SCALE GENOMIC DNA]</scope>
    <source>
        <strain evidence="8 9">10-D-4</strain>
    </source>
</reference>
<dbReference type="PANTHER" id="PTHR34584">
    <property type="entry name" value="NA(+)/H(+) ANTIPORTER SUBUNIT E1"/>
    <property type="match status" value="1"/>
</dbReference>
<evidence type="ECO:0000256" key="3">
    <source>
        <dbReference type="ARBA" id="ARBA00022475"/>
    </source>
</evidence>
<dbReference type="Proteomes" id="UP000014115">
    <property type="component" value="Unassembled WGS sequence"/>
</dbReference>
<dbReference type="GO" id="GO:0008324">
    <property type="term" value="F:monoatomic cation transmembrane transporter activity"/>
    <property type="evidence" value="ECO:0007669"/>
    <property type="project" value="InterPro"/>
</dbReference>
<keyword evidence="5 7" id="KW-1133">Transmembrane helix</keyword>
<dbReference type="GO" id="GO:0005886">
    <property type="term" value="C:plasma membrane"/>
    <property type="evidence" value="ECO:0007669"/>
    <property type="project" value="UniProtKB-SubCell"/>
</dbReference>
<dbReference type="NCBIfam" id="NF006518">
    <property type="entry name" value="PRK08965.1-2"/>
    <property type="match status" value="1"/>
</dbReference>
<feature type="transmembrane region" description="Helical" evidence="7">
    <location>
        <begin position="66"/>
        <end position="91"/>
    </location>
</feature>
<dbReference type="InterPro" id="IPR002758">
    <property type="entry name" value="Cation_antiport_E"/>
</dbReference>
<gene>
    <name evidence="8" type="ORF">A10D4_07275</name>
</gene>
<dbReference type="OrthoDB" id="9807187at2"/>
<dbReference type="eggNOG" id="COG1863">
    <property type="taxonomic scope" value="Bacteria"/>
</dbReference>
<evidence type="ECO:0000256" key="5">
    <source>
        <dbReference type="ARBA" id="ARBA00022989"/>
    </source>
</evidence>
<keyword evidence="3" id="KW-1003">Cell membrane</keyword>
<evidence type="ECO:0000256" key="1">
    <source>
        <dbReference type="ARBA" id="ARBA00004651"/>
    </source>
</evidence>
<evidence type="ECO:0000313" key="9">
    <source>
        <dbReference type="Proteomes" id="UP000014115"/>
    </source>
</evidence>
<dbReference type="PANTHER" id="PTHR34584:SF1">
    <property type="entry name" value="NA(+)_H(+) ANTIPORTER SUBUNIT E1"/>
    <property type="match status" value="1"/>
</dbReference>
<evidence type="ECO:0000313" key="8">
    <source>
        <dbReference type="EMBL" id="EKE83630.1"/>
    </source>
</evidence>
<accession>K2L1D8</accession>
<feature type="transmembrane region" description="Helical" evidence="7">
    <location>
        <begin position="7"/>
        <end position="27"/>
    </location>
</feature>
<dbReference type="EMBL" id="AMRG01000008">
    <property type="protein sequence ID" value="EKE83630.1"/>
    <property type="molecule type" value="Genomic_DNA"/>
</dbReference>
<evidence type="ECO:0000256" key="4">
    <source>
        <dbReference type="ARBA" id="ARBA00022692"/>
    </source>
</evidence>
<comment type="subcellular location">
    <subcellularLocation>
        <location evidence="1">Cell membrane</location>
        <topology evidence="1">Multi-pass membrane protein</topology>
    </subcellularLocation>
</comment>
<dbReference type="Pfam" id="PF01899">
    <property type="entry name" value="MNHE"/>
    <property type="match status" value="1"/>
</dbReference>
<keyword evidence="4 7" id="KW-0812">Transmembrane</keyword>
<organism evidence="8 9">
    <name type="scientific">Idiomarina xiamenensis 10-D-4</name>
    <dbReference type="NCBI Taxonomy" id="740709"/>
    <lineage>
        <taxon>Bacteria</taxon>
        <taxon>Pseudomonadati</taxon>
        <taxon>Pseudomonadota</taxon>
        <taxon>Gammaproteobacteria</taxon>
        <taxon>Alteromonadales</taxon>
        <taxon>Idiomarinaceae</taxon>
        <taxon>Idiomarina</taxon>
    </lineage>
</organism>
<proteinExistence type="inferred from homology"/>
<dbReference type="AlphaFoldDB" id="K2L1D8"/>
<keyword evidence="9" id="KW-1185">Reference proteome</keyword>
<evidence type="ECO:0000256" key="6">
    <source>
        <dbReference type="ARBA" id="ARBA00023136"/>
    </source>
</evidence>